<accession>A0AAE4ZAG4</accession>
<dbReference type="PROSITE" id="PS51006">
    <property type="entry name" value="PABS_2"/>
    <property type="match status" value="1"/>
</dbReference>
<keyword evidence="8" id="KW-0489">Methyltransferase</keyword>
<keyword evidence="6" id="KW-0812">Transmembrane</keyword>
<evidence type="ECO:0000256" key="1">
    <source>
        <dbReference type="ARBA" id="ARBA00007867"/>
    </source>
</evidence>
<feature type="transmembrane region" description="Helical" evidence="6">
    <location>
        <begin position="12"/>
        <end position="29"/>
    </location>
</feature>
<dbReference type="InterPro" id="IPR029063">
    <property type="entry name" value="SAM-dependent_MTases_sf"/>
</dbReference>
<dbReference type="GO" id="GO:0008168">
    <property type="term" value="F:methyltransferase activity"/>
    <property type="evidence" value="ECO:0007669"/>
    <property type="project" value="UniProtKB-KW"/>
</dbReference>
<keyword evidence="3" id="KW-0745">Spermidine biosynthesis</keyword>
<dbReference type="GO" id="GO:0004766">
    <property type="term" value="F:spermidine synthase activity"/>
    <property type="evidence" value="ECO:0007669"/>
    <property type="project" value="TreeGrafter"/>
</dbReference>
<evidence type="ECO:0000313" key="8">
    <source>
        <dbReference type="EMBL" id="NIR75642.1"/>
    </source>
</evidence>
<dbReference type="SUPFAM" id="SSF53335">
    <property type="entry name" value="S-adenosyl-L-methionine-dependent methyltransferases"/>
    <property type="match status" value="1"/>
</dbReference>
<dbReference type="Gene3D" id="3.40.50.150">
    <property type="entry name" value="Vaccinia Virus protein VP39"/>
    <property type="match status" value="1"/>
</dbReference>
<evidence type="ECO:0000256" key="5">
    <source>
        <dbReference type="PROSITE-ProRule" id="PRU00354"/>
    </source>
</evidence>
<keyword evidence="6" id="KW-1133">Transmembrane helix</keyword>
<evidence type="ECO:0000256" key="3">
    <source>
        <dbReference type="ARBA" id="ARBA00023066"/>
    </source>
</evidence>
<dbReference type="Pfam" id="PF01564">
    <property type="entry name" value="Spermine_synth"/>
    <property type="match status" value="1"/>
</dbReference>
<dbReference type="InterPro" id="IPR030374">
    <property type="entry name" value="PABS"/>
</dbReference>
<keyword evidence="4 5" id="KW-0620">Polyamine biosynthesis</keyword>
<dbReference type="GO" id="GO:0032259">
    <property type="term" value="P:methylation"/>
    <property type="evidence" value="ECO:0007669"/>
    <property type="project" value="UniProtKB-KW"/>
</dbReference>
<comment type="caution">
    <text evidence="5">Lacks conserved residue(s) required for the propagation of feature annotation.</text>
</comment>
<evidence type="ECO:0000256" key="6">
    <source>
        <dbReference type="SAM" id="Phobius"/>
    </source>
</evidence>
<dbReference type="AlphaFoldDB" id="A0AAE4ZAG4"/>
<dbReference type="GO" id="GO:0005829">
    <property type="term" value="C:cytosol"/>
    <property type="evidence" value="ECO:0007669"/>
    <property type="project" value="TreeGrafter"/>
</dbReference>
<proteinExistence type="inferred from homology"/>
<gene>
    <name evidence="8" type="ORF">GWO12_11115</name>
</gene>
<name>A0AAE4ZAG4_9BACT</name>
<dbReference type="PANTHER" id="PTHR11558:SF11">
    <property type="entry name" value="SPERMIDINE SYNTHASE"/>
    <property type="match status" value="1"/>
</dbReference>
<feature type="domain" description="PABS" evidence="7">
    <location>
        <begin position="43"/>
        <end position="280"/>
    </location>
</feature>
<sequence length="280" mass="30575">MVRSGIFFHTRWISVAPAMIVLCALAAILPRPWDQKLMNSGVYVYAPKYAAQGGLQRVLADEKIIDVIEGIDATVAIHESPDGKVRFFTVNGKTDGGTGEDMTTQVLVGHAPMLLHPAPRDVLVIGLGTGITLKGLPDHADCRIDCVEISPEVVKAAEYFSDANGRALEDPDIRLTVEDGRNLLLTSTNTYDVIISEPSNPWQTGNANLFTDEFYRLAASRLNAGGVFGQWIGLYDITPGNLRIAVRTFLESFPHALAFRTGADLILVGSREELKFDYLS</sequence>
<dbReference type="PANTHER" id="PTHR11558">
    <property type="entry name" value="SPERMIDINE/SPERMINE SYNTHASE"/>
    <property type="match status" value="1"/>
</dbReference>
<feature type="non-terminal residue" evidence="8">
    <location>
        <position position="280"/>
    </location>
</feature>
<dbReference type="CDD" id="cd02440">
    <property type="entry name" value="AdoMet_MTases"/>
    <property type="match status" value="1"/>
</dbReference>
<organism evidence="8 9">
    <name type="scientific">Candidatus Kutchimonas denitrificans</name>
    <dbReference type="NCBI Taxonomy" id="3056748"/>
    <lineage>
        <taxon>Bacteria</taxon>
        <taxon>Pseudomonadati</taxon>
        <taxon>Gemmatimonadota</taxon>
        <taxon>Gemmatimonadia</taxon>
        <taxon>Candidatus Palauibacterales</taxon>
        <taxon>Candidatus Palauibacteraceae</taxon>
        <taxon>Candidatus Kutchimonas</taxon>
    </lineage>
</organism>
<comment type="caution">
    <text evidence="8">The sequence shown here is derived from an EMBL/GenBank/DDBJ whole genome shotgun (WGS) entry which is preliminary data.</text>
</comment>
<reference evidence="8 9" key="1">
    <citation type="submission" date="2020-01" db="EMBL/GenBank/DDBJ databases">
        <title>Genomes assembled from Gulf of Kutch pelagic sediment metagenomes.</title>
        <authorList>
            <person name="Chandrashekar M."/>
            <person name="Mahajan M.S."/>
            <person name="Dave K.J."/>
            <person name="Vatsa P."/>
            <person name="Nathani N.M."/>
        </authorList>
    </citation>
    <scope>NUCLEOTIDE SEQUENCE [LARGE SCALE GENOMIC DNA]</scope>
    <source>
        <strain evidence="8">KS3-K002</strain>
    </source>
</reference>
<dbReference type="Proteomes" id="UP000702544">
    <property type="component" value="Unassembled WGS sequence"/>
</dbReference>
<dbReference type="EMBL" id="JAACAK010000086">
    <property type="protein sequence ID" value="NIR75642.1"/>
    <property type="molecule type" value="Genomic_DNA"/>
</dbReference>
<dbReference type="InterPro" id="IPR001045">
    <property type="entry name" value="Spermi_synthase"/>
</dbReference>
<protein>
    <submittedName>
        <fullName evidence="8">Methyltransferase domain-containing protein</fullName>
    </submittedName>
</protein>
<keyword evidence="6" id="KW-0472">Membrane</keyword>
<evidence type="ECO:0000259" key="7">
    <source>
        <dbReference type="PROSITE" id="PS51006"/>
    </source>
</evidence>
<evidence type="ECO:0000313" key="9">
    <source>
        <dbReference type="Proteomes" id="UP000702544"/>
    </source>
</evidence>
<evidence type="ECO:0000256" key="2">
    <source>
        <dbReference type="ARBA" id="ARBA00022679"/>
    </source>
</evidence>
<evidence type="ECO:0000256" key="4">
    <source>
        <dbReference type="ARBA" id="ARBA00023115"/>
    </source>
</evidence>
<keyword evidence="2 5" id="KW-0808">Transferase</keyword>
<comment type="similarity">
    <text evidence="1">Belongs to the spermidine/spermine synthase family.</text>
</comment>
<dbReference type="GO" id="GO:0008295">
    <property type="term" value="P:spermidine biosynthetic process"/>
    <property type="evidence" value="ECO:0007669"/>
    <property type="project" value="UniProtKB-KW"/>
</dbReference>